<proteinExistence type="predicted"/>
<evidence type="ECO:0000313" key="4">
    <source>
        <dbReference type="EMBL" id="MFB9209033.1"/>
    </source>
</evidence>
<dbReference type="Pfam" id="PF00583">
    <property type="entry name" value="Acetyltransf_1"/>
    <property type="match status" value="1"/>
</dbReference>
<dbReference type="CDD" id="cd04301">
    <property type="entry name" value="NAT_SF"/>
    <property type="match status" value="1"/>
</dbReference>
<dbReference type="PANTHER" id="PTHR43877">
    <property type="entry name" value="AMINOALKYLPHOSPHONATE N-ACETYLTRANSFERASE-RELATED-RELATED"/>
    <property type="match status" value="1"/>
</dbReference>
<dbReference type="InterPro" id="IPR016181">
    <property type="entry name" value="Acyl_CoA_acyltransferase"/>
</dbReference>
<dbReference type="PROSITE" id="PS51186">
    <property type="entry name" value="GNAT"/>
    <property type="match status" value="1"/>
</dbReference>
<keyword evidence="5" id="KW-1185">Reference proteome</keyword>
<sequence>MAVRLRTPADLDACAEALALVHAADRYPVDWPGDPQGWLTPHGLLRAWVAYEDGRVLGHVGLADTPEGPEVTRLFVAPAARGRGLAPRLLATVREAAGTPVLLEVSHEGRAAIALYERLGWRRVRSSRARWLNAAGEPALLHHYVSP</sequence>
<evidence type="ECO:0000313" key="5">
    <source>
        <dbReference type="Proteomes" id="UP001589647"/>
    </source>
</evidence>
<organism evidence="4 5">
    <name type="scientific">Nonomuraea spiralis</name>
    <dbReference type="NCBI Taxonomy" id="46182"/>
    <lineage>
        <taxon>Bacteria</taxon>
        <taxon>Bacillati</taxon>
        <taxon>Actinomycetota</taxon>
        <taxon>Actinomycetes</taxon>
        <taxon>Streptosporangiales</taxon>
        <taxon>Streptosporangiaceae</taxon>
        <taxon>Nonomuraea</taxon>
    </lineage>
</organism>
<evidence type="ECO:0000256" key="2">
    <source>
        <dbReference type="ARBA" id="ARBA00023315"/>
    </source>
</evidence>
<dbReference type="InterPro" id="IPR050832">
    <property type="entry name" value="Bact_Acetyltransf"/>
</dbReference>
<dbReference type="Proteomes" id="UP001589647">
    <property type="component" value="Unassembled WGS sequence"/>
</dbReference>
<dbReference type="InterPro" id="IPR000182">
    <property type="entry name" value="GNAT_dom"/>
</dbReference>
<dbReference type="Gene3D" id="3.40.630.30">
    <property type="match status" value="1"/>
</dbReference>
<accession>A0ABV5IWU4</accession>
<keyword evidence="1" id="KW-0808">Transferase</keyword>
<reference evidence="4 5" key="1">
    <citation type="submission" date="2024-09" db="EMBL/GenBank/DDBJ databases">
        <authorList>
            <person name="Sun Q."/>
            <person name="Mori K."/>
        </authorList>
    </citation>
    <scope>NUCLEOTIDE SEQUENCE [LARGE SCALE GENOMIC DNA]</scope>
    <source>
        <strain evidence="4 5">CCM 3426</strain>
    </source>
</reference>
<feature type="domain" description="N-acetyltransferase" evidence="3">
    <location>
        <begin position="1"/>
        <end position="146"/>
    </location>
</feature>
<dbReference type="SUPFAM" id="SSF55729">
    <property type="entry name" value="Acyl-CoA N-acyltransferases (Nat)"/>
    <property type="match status" value="1"/>
</dbReference>
<keyword evidence="2" id="KW-0012">Acyltransferase</keyword>
<dbReference type="EMBL" id="JBHMEI010000095">
    <property type="protein sequence ID" value="MFB9209033.1"/>
    <property type="molecule type" value="Genomic_DNA"/>
</dbReference>
<evidence type="ECO:0000259" key="3">
    <source>
        <dbReference type="PROSITE" id="PS51186"/>
    </source>
</evidence>
<comment type="caution">
    <text evidence="4">The sequence shown here is derived from an EMBL/GenBank/DDBJ whole genome shotgun (WGS) entry which is preliminary data.</text>
</comment>
<name>A0ABV5IWU4_9ACTN</name>
<dbReference type="RefSeq" id="WP_189651766.1">
    <property type="nucleotide sequence ID" value="NZ_BMRC01000022.1"/>
</dbReference>
<evidence type="ECO:0000256" key="1">
    <source>
        <dbReference type="ARBA" id="ARBA00022679"/>
    </source>
</evidence>
<protein>
    <submittedName>
        <fullName evidence="4">GNAT family N-acetyltransferase</fullName>
    </submittedName>
</protein>
<gene>
    <name evidence="4" type="ORF">ACFFV7_48160</name>
</gene>